<feature type="compositionally biased region" description="Acidic residues" evidence="1">
    <location>
        <begin position="163"/>
        <end position="172"/>
    </location>
</feature>
<evidence type="ECO:0000256" key="1">
    <source>
        <dbReference type="SAM" id="MobiDB-lite"/>
    </source>
</evidence>
<dbReference type="Proteomes" id="UP001218188">
    <property type="component" value="Unassembled WGS sequence"/>
</dbReference>
<feature type="region of interest" description="Disordered" evidence="1">
    <location>
        <begin position="42"/>
        <end position="61"/>
    </location>
</feature>
<feature type="compositionally biased region" description="Acidic residues" evidence="1">
    <location>
        <begin position="144"/>
        <end position="156"/>
    </location>
</feature>
<comment type="caution">
    <text evidence="2">The sequence shown here is derived from an EMBL/GenBank/DDBJ whole genome shotgun (WGS) entry which is preliminary data.</text>
</comment>
<evidence type="ECO:0000313" key="2">
    <source>
        <dbReference type="EMBL" id="KAJ7036438.1"/>
    </source>
</evidence>
<reference evidence="2" key="1">
    <citation type="submission" date="2023-03" db="EMBL/GenBank/DDBJ databases">
        <title>Massive genome expansion in bonnet fungi (Mycena s.s.) driven by repeated elements and novel gene families across ecological guilds.</title>
        <authorList>
            <consortium name="Lawrence Berkeley National Laboratory"/>
            <person name="Harder C.B."/>
            <person name="Miyauchi S."/>
            <person name="Viragh M."/>
            <person name="Kuo A."/>
            <person name="Thoen E."/>
            <person name="Andreopoulos B."/>
            <person name="Lu D."/>
            <person name="Skrede I."/>
            <person name="Drula E."/>
            <person name="Henrissat B."/>
            <person name="Morin E."/>
            <person name="Kohler A."/>
            <person name="Barry K."/>
            <person name="LaButti K."/>
            <person name="Morin E."/>
            <person name="Salamov A."/>
            <person name="Lipzen A."/>
            <person name="Mereny Z."/>
            <person name="Hegedus B."/>
            <person name="Baldrian P."/>
            <person name="Stursova M."/>
            <person name="Weitz H."/>
            <person name="Taylor A."/>
            <person name="Grigoriev I.V."/>
            <person name="Nagy L.G."/>
            <person name="Martin F."/>
            <person name="Kauserud H."/>
        </authorList>
    </citation>
    <scope>NUCLEOTIDE SEQUENCE</scope>
    <source>
        <strain evidence="2">CBHHK200</strain>
    </source>
</reference>
<name>A0AAD6T220_9AGAR</name>
<evidence type="ECO:0000313" key="3">
    <source>
        <dbReference type="Proteomes" id="UP001218188"/>
    </source>
</evidence>
<feature type="region of interest" description="Disordered" evidence="1">
    <location>
        <begin position="1"/>
        <end position="29"/>
    </location>
</feature>
<gene>
    <name evidence="2" type="ORF">C8F04DRAFT_1258004</name>
</gene>
<organism evidence="2 3">
    <name type="scientific">Mycena alexandri</name>
    <dbReference type="NCBI Taxonomy" id="1745969"/>
    <lineage>
        <taxon>Eukaryota</taxon>
        <taxon>Fungi</taxon>
        <taxon>Dikarya</taxon>
        <taxon>Basidiomycota</taxon>
        <taxon>Agaricomycotina</taxon>
        <taxon>Agaricomycetes</taxon>
        <taxon>Agaricomycetidae</taxon>
        <taxon>Agaricales</taxon>
        <taxon>Marasmiineae</taxon>
        <taxon>Mycenaceae</taxon>
        <taxon>Mycena</taxon>
    </lineage>
</organism>
<sequence length="190" mass="21116">MPRALFQDPERKKLLMKKGPAAREKAREAGAEAKARMSWIWRSPGVDEEEEEGGMSEVGENEGKFLSWRAEWWEARAGQRPQAPEDGAEGVPGVVYAPKHPAYAEGNIAYAKRQAGILRTRAQQFEEMWVDAPDFISMGRTALGDDEADAEKDAETDGGVSEEQMDVDDAQGDEQLIPPRPFTLGEPRRS</sequence>
<accession>A0AAD6T220</accession>
<keyword evidence="3" id="KW-1185">Reference proteome</keyword>
<protein>
    <submittedName>
        <fullName evidence="2">Uncharacterized protein</fullName>
    </submittedName>
</protein>
<dbReference type="EMBL" id="JARJCM010000043">
    <property type="protein sequence ID" value="KAJ7036438.1"/>
    <property type="molecule type" value="Genomic_DNA"/>
</dbReference>
<dbReference type="AlphaFoldDB" id="A0AAD6T220"/>
<feature type="region of interest" description="Disordered" evidence="1">
    <location>
        <begin position="140"/>
        <end position="190"/>
    </location>
</feature>
<proteinExistence type="predicted"/>